<dbReference type="GO" id="GO:0004029">
    <property type="term" value="F:aldehyde dehydrogenase (NAD+) activity"/>
    <property type="evidence" value="ECO:0007669"/>
    <property type="project" value="TreeGrafter"/>
</dbReference>
<dbReference type="EMBL" id="JACZHT010000002">
    <property type="protein sequence ID" value="MBE1236828.1"/>
    <property type="molecule type" value="Genomic_DNA"/>
</dbReference>
<dbReference type="SUPFAM" id="SSF51735">
    <property type="entry name" value="NAD(P)-binding Rossmann-fold domains"/>
    <property type="match status" value="1"/>
</dbReference>
<dbReference type="PANTHER" id="PTHR48079">
    <property type="entry name" value="PROTEIN YEEZ"/>
    <property type="match status" value="1"/>
</dbReference>
<dbReference type="InterPro" id="IPR001509">
    <property type="entry name" value="Epimerase_deHydtase"/>
</dbReference>
<dbReference type="GO" id="GO:0005737">
    <property type="term" value="C:cytoplasm"/>
    <property type="evidence" value="ECO:0007669"/>
    <property type="project" value="TreeGrafter"/>
</dbReference>
<evidence type="ECO:0000259" key="1">
    <source>
        <dbReference type="Pfam" id="PF01370"/>
    </source>
</evidence>
<dbReference type="InterPro" id="IPR051783">
    <property type="entry name" value="NAD(P)-dependent_oxidoreduct"/>
</dbReference>
<feature type="domain" description="NAD-dependent epimerase/dehydratase" evidence="1">
    <location>
        <begin position="3"/>
        <end position="230"/>
    </location>
</feature>
<dbReference type="CDD" id="cd05228">
    <property type="entry name" value="AR_FR_like_1_SDR_e"/>
    <property type="match status" value="1"/>
</dbReference>
<dbReference type="Pfam" id="PF01370">
    <property type="entry name" value="Epimerase"/>
    <property type="match status" value="1"/>
</dbReference>
<evidence type="ECO:0000313" key="3">
    <source>
        <dbReference type="Proteomes" id="UP000631034"/>
    </source>
</evidence>
<gene>
    <name evidence="2" type="ORF">IHV25_04070</name>
</gene>
<dbReference type="NCBIfam" id="TIGR03466">
    <property type="entry name" value="HpnA"/>
    <property type="match status" value="1"/>
</dbReference>
<dbReference type="Proteomes" id="UP000631034">
    <property type="component" value="Unassembled WGS sequence"/>
</dbReference>
<dbReference type="PANTHER" id="PTHR48079:SF6">
    <property type="entry name" value="NAD(P)-BINDING DOMAIN-CONTAINING PROTEIN-RELATED"/>
    <property type="match status" value="1"/>
</dbReference>
<keyword evidence="3" id="KW-1185">Reference proteome</keyword>
<accession>A0A8J7CC28</accession>
<dbReference type="InterPro" id="IPR017829">
    <property type="entry name" value="Hopanoid-assoc_sugar_epimerase"/>
</dbReference>
<dbReference type="Gene3D" id="3.40.50.720">
    <property type="entry name" value="NAD(P)-binding Rossmann-like Domain"/>
    <property type="match status" value="1"/>
</dbReference>
<dbReference type="AlphaFoldDB" id="A0A8J7CC28"/>
<sequence length="332" mass="35335">MTVLVTGASGFVGAAVVRSLLARGESVRALVRSSSPRTNLDGLDVETVQGDLTDAASLRAATRGISALYHVAADYRLWCLHPEEMMRANVDGSVNIIRAALDGGASRVVYTSSVAVLKPGTDGSVADETTPTTAADMIGPYKLSKFLAEEAVRGLVVREGAPVVIVNPSTPIGPRDVRPTPTGRTIVEAALGKMPAVVDTGLNVVHVDDVAAGHLLAFDRGQVGERYILGGDDMTLLALVSEVCRLAGRTPPRLVVPQGLIMPVAWVVETLARLRRQEREPFVTLDGVRMSRYKMFFSSAKARSALGYAPRPASEALRDAVTWFRENGYLGG</sequence>
<dbReference type="InterPro" id="IPR036291">
    <property type="entry name" value="NAD(P)-bd_dom_sf"/>
</dbReference>
<evidence type="ECO:0000313" key="2">
    <source>
        <dbReference type="EMBL" id="MBE1236828.1"/>
    </source>
</evidence>
<protein>
    <submittedName>
        <fullName evidence="2">NAD-dependent epimerase/dehydratase family protein</fullName>
    </submittedName>
</protein>
<comment type="caution">
    <text evidence="2">The sequence shown here is derived from an EMBL/GenBank/DDBJ whole genome shotgun (WGS) entry which is preliminary data.</text>
</comment>
<dbReference type="RefSeq" id="WP_192533828.1">
    <property type="nucleotide sequence ID" value="NZ_JACZHT010000002.1"/>
</dbReference>
<proteinExistence type="predicted"/>
<name>A0A8J7CC28_9PROT</name>
<organism evidence="2 3">
    <name type="scientific">Phaeovibrio sulfidiphilus</name>
    <dbReference type="NCBI Taxonomy" id="1220600"/>
    <lineage>
        <taxon>Bacteria</taxon>
        <taxon>Pseudomonadati</taxon>
        <taxon>Pseudomonadota</taxon>
        <taxon>Alphaproteobacteria</taxon>
        <taxon>Rhodospirillales</taxon>
        <taxon>Rhodospirillaceae</taxon>
        <taxon>Phaeovibrio</taxon>
    </lineage>
</organism>
<reference evidence="2" key="1">
    <citation type="submission" date="2020-10" db="EMBL/GenBank/DDBJ databases">
        <title>Genome sequence of the unusual species of purple photosynthetic bacteria, Phaeovibrio sulfidiphilus DSM 23193, type strain.</title>
        <authorList>
            <person name="Kyndt J.A."/>
            <person name="Meyer T.E."/>
        </authorList>
    </citation>
    <scope>NUCLEOTIDE SEQUENCE</scope>
    <source>
        <strain evidence="2">DSM 23193</strain>
    </source>
</reference>